<evidence type="ECO:0000313" key="2">
    <source>
        <dbReference type="EMBL" id="VFQ59284.1"/>
    </source>
</evidence>
<organism evidence="2 3">
    <name type="scientific">Cuscuta campestris</name>
    <dbReference type="NCBI Taxonomy" id="132261"/>
    <lineage>
        <taxon>Eukaryota</taxon>
        <taxon>Viridiplantae</taxon>
        <taxon>Streptophyta</taxon>
        <taxon>Embryophyta</taxon>
        <taxon>Tracheophyta</taxon>
        <taxon>Spermatophyta</taxon>
        <taxon>Magnoliopsida</taxon>
        <taxon>eudicotyledons</taxon>
        <taxon>Gunneridae</taxon>
        <taxon>Pentapetalae</taxon>
        <taxon>asterids</taxon>
        <taxon>lamiids</taxon>
        <taxon>Solanales</taxon>
        <taxon>Convolvulaceae</taxon>
        <taxon>Cuscuteae</taxon>
        <taxon>Cuscuta</taxon>
        <taxon>Cuscuta subgen. Grammica</taxon>
        <taxon>Cuscuta sect. Cleistogrammica</taxon>
    </lineage>
</organism>
<gene>
    <name evidence="2" type="ORF">CCAM_LOCUS1060</name>
</gene>
<dbReference type="SUPFAM" id="SSF46565">
    <property type="entry name" value="Chaperone J-domain"/>
    <property type="match status" value="1"/>
</dbReference>
<dbReference type="Gene3D" id="1.10.287.110">
    <property type="entry name" value="DnaJ domain"/>
    <property type="match status" value="1"/>
</dbReference>
<feature type="domain" description="J" evidence="1">
    <location>
        <begin position="234"/>
        <end position="295"/>
    </location>
</feature>
<name>A0A484K669_9ASTE</name>
<evidence type="ECO:0000313" key="3">
    <source>
        <dbReference type="Proteomes" id="UP000595140"/>
    </source>
</evidence>
<sequence>MNANRGIFALVKSQQPIPLNIRVSSFHSTHILERKRRSYFDPGRRASRKAPSRRFNYENKRFRKFNAKQTLLRNVSSFADELFQSWHRDFNDDYDSSSSQGWRWFDEDCSYNASNSSRSRNKGWFDEDFSYKASKSSKSRSKGSHKWSELRFVDDLGLEVENFFCTGFGGKHSYSWSFVNEDFPHRHSSRHSNTYGHSKQRFRHKYEYDDDNDDDDDYDYGSREHEMRQTDLRSQRLALGLNASGPLNLEDVKIAYRSCALKWHPDRHQGPSKVVAEEKFKACSSAYQSLCDEISLN</sequence>
<dbReference type="OrthoDB" id="10250354at2759"/>
<protein>
    <recommendedName>
        <fullName evidence="1">J domain-containing protein</fullName>
    </recommendedName>
</protein>
<proteinExistence type="predicted"/>
<dbReference type="PANTHER" id="PTHR45376">
    <property type="entry name" value="CHAPERONE DNAJ-DOMAIN SUPERFAMILY PROTEIN-RELATED"/>
    <property type="match status" value="1"/>
</dbReference>
<dbReference type="Proteomes" id="UP000595140">
    <property type="component" value="Unassembled WGS sequence"/>
</dbReference>
<reference evidence="2 3" key="1">
    <citation type="submission" date="2018-04" db="EMBL/GenBank/DDBJ databases">
        <authorList>
            <person name="Vogel A."/>
        </authorList>
    </citation>
    <scope>NUCLEOTIDE SEQUENCE [LARGE SCALE GENOMIC DNA]</scope>
</reference>
<dbReference type="Pfam" id="PF00226">
    <property type="entry name" value="DnaJ"/>
    <property type="match status" value="1"/>
</dbReference>
<dbReference type="PROSITE" id="PS50076">
    <property type="entry name" value="DNAJ_2"/>
    <property type="match status" value="1"/>
</dbReference>
<dbReference type="EMBL" id="OOIL02000003">
    <property type="protein sequence ID" value="VFQ59284.1"/>
    <property type="molecule type" value="Genomic_DNA"/>
</dbReference>
<keyword evidence="3" id="KW-1185">Reference proteome</keyword>
<dbReference type="PRINTS" id="PR00625">
    <property type="entry name" value="JDOMAIN"/>
</dbReference>
<dbReference type="AlphaFoldDB" id="A0A484K669"/>
<dbReference type="InterPro" id="IPR001623">
    <property type="entry name" value="DnaJ_domain"/>
</dbReference>
<dbReference type="SMART" id="SM00271">
    <property type="entry name" value="DnaJ"/>
    <property type="match status" value="1"/>
</dbReference>
<dbReference type="InterPro" id="IPR036869">
    <property type="entry name" value="J_dom_sf"/>
</dbReference>
<dbReference type="CDD" id="cd06257">
    <property type="entry name" value="DnaJ"/>
    <property type="match status" value="1"/>
</dbReference>
<evidence type="ECO:0000259" key="1">
    <source>
        <dbReference type="PROSITE" id="PS50076"/>
    </source>
</evidence>
<accession>A0A484K669</accession>
<dbReference type="PANTHER" id="PTHR45376:SF1">
    <property type="entry name" value="CHAPERONE DNAJ-DOMAIN SUPERFAMILY PROTEIN-RELATED"/>
    <property type="match status" value="1"/>
</dbReference>